<evidence type="ECO:0000313" key="3">
    <source>
        <dbReference type="Proteomes" id="UP001276854"/>
    </source>
</evidence>
<dbReference type="SUPFAM" id="SSF54001">
    <property type="entry name" value="Cysteine proteinases"/>
    <property type="match status" value="1"/>
</dbReference>
<protein>
    <recommendedName>
        <fullName evidence="4">Calpain catalytic domain-containing protein</fullName>
    </recommendedName>
</protein>
<accession>A0ABU4GN35</accession>
<dbReference type="InterPro" id="IPR038765">
    <property type="entry name" value="Papain-like_cys_pep_sf"/>
</dbReference>
<keyword evidence="1" id="KW-0732">Signal</keyword>
<sequence length="247" mass="27240">MKDNMRRMKKRIGALCLALGLAASTMFSPATAFAATAYYPETQLDGKLSTFHQGSIGDCGAVSAIQALDNSRYGRKIFRKMISDNYNGTYTLNFGGGRVTVTEDDVYNAYIEGDLDARVIEAGLQKAMNVYNGCFACDVFTRMTGFRQRTYWSSNKTVIMNAMAAKCQNGEGITAACDFNIADPGKGIIGDGGHSYSIRSVNNDTVVLINPWDTSILISMPRSQFERSIRYMTYVDDAAKNVVVYWE</sequence>
<organism evidence="2 3">
    <name type="scientific">Clostridium boliviensis</name>
    <dbReference type="NCBI Taxonomy" id="318465"/>
    <lineage>
        <taxon>Bacteria</taxon>
        <taxon>Bacillati</taxon>
        <taxon>Bacillota</taxon>
        <taxon>Clostridia</taxon>
        <taxon>Eubacteriales</taxon>
        <taxon>Clostridiaceae</taxon>
        <taxon>Clostridium</taxon>
    </lineage>
</organism>
<dbReference type="Proteomes" id="UP001276854">
    <property type="component" value="Unassembled WGS sequence"/>
</dbReference>
<comment type="caution">
    <text evidence="2">The sequence shown here is derived from an EMBL/GenBank/DDBJ whole genome shotgun (WGS) entry which is preliminary data.</text>
</comment>
<evidence type="ECO:0008006" key="4">
    <source>
        <dbReference type="Google" id="ProtNLM"/>
    </source>
</evidence>
<proteinExistence type="predicted"/>
<evidence type="ECO:0000256" key="1">
    <source>
        <dbReference type="SAM" id="SignalP"/>
    </source>
</evidence>
<reference evidence="2 3" key="1">
    <citation type="submission" date="2023-10" db="EMBL/GenBank/DDBJ databases">
        <title>A novel Glycoside Hydrolase 43-Like Enzyme from Clostrdium boliviensis is an Endo-xylanase, and a Candidate for Xylooligosaccharides Production from Different Xylan Substrates.</title>
        <authorList>
            <person name="Alvarez M.T."/>
            <person name="Rocabado-Villegas L.R."/>
            <person name="Salas-Veizaga D.M."/>
            <person name="Linares-Pasten J.A."/>
            <person name="Gudmundsdottir E.E."/>
            <person name="Hreggvidsson G.O."/>
            <person name="Adlercreutz P."/>
            <person name="Nordberg Karlsson E."/>
        </authorList>
    </citation>
    <scope>NUCLEOTIDE SEQUENCE [LARGE SCALE GENOMIC DNA]</scope>
    <source>
        <strain evidence="2 3">E-1</strain>
    </source>
</reference>
<gene>
    <name evidence="2" type="ORF">RZO55_12665</name>
</gene>
<evidence type="ECO:0000313" key="2">
    <source>
        <dbReference type="EMBL" id="MDW2798427.1"/>
    </source>
</evidence>
<dbReference type="EMBL" id="JAWONS010000216">
    <property type="protein sequence ID" value="MDW2798427.1"/>
    <property type="molecule type" value="Genomic_DNA"/>
</dbReference>
<feature type="signal peptide" evidence="1">
    <location>
        <begin position="1"/>
        <end position="34"/>
    </location>
</feature>
<keyword evidence="3" id="KW-1185">Reference proteome</keyword>
<feature type="chain" id="PRO_5047415786" description="Calpain catalytic domain-containing protein" evidence="1">
    <location>
        <begin position="35"/>
        <end position="247"/>
    </location>
</feature>
<name>A0ABU4GN35_9CLOT</name>